<evidence type="ECO:0000313" key="2">
    <source>
        <dbReference type="Proteomes" id="UP001060215"/>
    </source>
</evidence>
<gene>
    <name evidence="1" type="ORF">LOK49_LG12G00897</name>
</gene>
<organism evidence="1 2">
    <name type="scientific">Camellia lanceoleosa</name>
    <dbReference type="NCBI Taxonomy" id="1840588"/>
    <lineage>
        <taxon>Eukaryota</taxon>
        <taxon>Viridiplantae</taxon>
        <taxon>Streptophyta</taxon>
        <taxon>Embryophyta</taxon>
        <taxon>Tracheophyta</taxon>
        <taxon>Spermatophyta</taxon>
        <taxon>Magnoliopsida</taxon>
        <taxon>eudicotyledons</taxon>
        <taxon>Gunneridae</taxon>
        <taxon>Pentapetalae</taxon>
        <taxon>asterids</taxon>
        <taxon>Ericales</taxon>
        <taxon>Theaceae</taxon>
        <taxon>Camellia</taxon>
    </lineage>
</organism>
<dbReference type="EMBL" id="CM045770">
    <property type="protein sequence ID" value="KAI7990101.1"/>
    <property type="molecule type" value="Genomic_DNA"/>
</dbReference>
<reference evidence="1 2" key="1">
    <citation type="journal article" date="2022" name="Plant J.">
        <title>Chromosome-level genome of Camellia lanceoleosa provides a valuable resource for understanding genome evolution and self-incompatibility.</title>
        <authorList>
            <person name="Gong W."/>
            <person name="Xiao S."/>
            <person name="Wang L."/>
            <person name="Liao Z."/>
            <person name="Chang Y."/>
            <person name="Mo W."/>
            <person name="Hu G."/>
            <person name="Li W."/>
            <person name="Zhao G."/>
            <person name="Zhu H."/>
            <person name="Hu X."/>
            <person name="Ji K."/>
            <person name="Xiang X."/>
            <person name="Song Q."/>
            <person name="Yuan D."/>
            <person name="Jin S."/>
            <person name="Zhang L."/>
        </authorList>
    </citation>
    <scope>NUCLEOTIDE SEQUENCE [LARGE SCALE GENOMIC DNA]</scope>
    <source>
        <strain evidence="1">SQ_2022a</strain>
    </source>
</reference>
<dbReference type="Proteomes" id="UP001060215">
    <property type="component" value="Chromosome 13"/>
</dbReference>
<sequence length="160" mass="17641">MTSPFKSTTKRTPIVVSFRSVVRRSSGDNTNRSRFLDIDSDDDEWHGPLVVEDSAIESLGDDEDEDGYKNTVRNATVTIVREAMYPISPFEDFDFVSTGNMIEEIFGPNSETTGNFKAPKAASQTLASPSTATLDLTPFLQSLRLLVDSEGCQNRKCSSC</sequence>
<accession>A0ACC0FMU0</accession>
<evidence type="ECO:0000313" key="1">
    <source>
        <dbReference type="EMBL" id="KAI7990101.1"/>
    </source>
</evidence>
<name>A0ACC0FMU0_9ERIC</name>
<comment type="caution">
    <text evidence="1">The sequence shown here is derived from an EMBL/GenBank/DDBJ whole genome shotgun (WGS) entry which is preliminary data.</text>
</comment>
<proteinExistence type="predicted"/>
<protein>
    <submittedName>
        <fullName evidence="1">Uncharacterized protein</fullName>
    </submittedName>
</protein>
<keyword evidence="2" id="KW-1185">Reference proteome</keyword>